<proteinExistence type="predicted"/>
<name>A0A382B012_9ZZZZ</name>
<organism evidence="1">
    <name type="scientific">marine metagenome</name>
    <dbReference type="NCBI Taxonomy" id="408172"/>
    <lineage>
        <taxon>unclassified sequences</taxon>
        <taxon>metagenomes</taxon>
        <taxon>ecological metagenomes</taxon>
    </lineage>
</organism>
<protein>
    <submittedName>
        <fullName evidence="1">Uncharacterized protein</fullName>
    </submittedName>
</protein>
<dbReference type="AlphaFoldDB" id="A0A382B012"/>
<accession>A0A382B012</accession>
<evidence type="ECO:0000313" key="1">
    <source>
        <dbReference type="EMBL" id="SVB06642.1"/>
    </source>
</evidence>
<dbReference type="EMBL" id="UINC01027420">
    <property type="protein sequence ID" value="SVB06642.1"/>
    <property type="molecule type" value="Genomic_DNA"/>
</dbReference>
<reference evidence="1" key="1">
    <citation type="submission" date="2018-05" db="EMBL/GenBank/DDBJ databases">
        <authorList>
            <person name="Lanie J.A."/>
            <person name="Ng W.-L."/>
            <person name="Kazmierczak K.M."/>
            <person name="Andrzejewski T.M."/>
            <person name="Davidsen T.M."/>
            <person name="Wayne K.J."/>
            <person name="Tettelin H."/>
            <person name="Glass J.I."/>
            <person name="Rusch D."/>
            <person name="Podicherti R."/>
            <person name="Tsui H.-C.T."/>
            <person name="Winkler M.E."/>
        </authorList>
    </citation>
    <scope>NUCLEOTIDE SEQUENCE</scope>
</reference>
<gene>
    <name evidence="1" type="ORF">METZ01_LOCUS159496</name>
</gene>
<sequence>MAEYYNGLTCRLELGNVPLGHVLDPQLEPCLDRR</sequence>